<accession>A0ABQ9UJR1</accession>
<dbReference type="Proteomes" id="UP001266305">
    <property type="component" value="Unassembled WGS sequence"/>
</dbReference>
<sequence>MWEAEPKAVSVNEVSLALPTLRELLHAHDSSGFISEQEERQRGRAGEGFALDREARDCSGPGTLCTVMPCVSPAEQVKSGVPPPNQSVWLSAPLTHSSVFSQQRGTVSEGTQIFVSFE</sequence>
<reference evidence="2 3" key="1">
    <citation type="submission" date="2023-05" db="EMBL/GenBank/DDBJ databases">
        <title>B98-5 Cell Line De Novo Hybrid Assembly: An Optical Mapping Approach.</title>
        <authorList>
            <person name="Kananen K."/>
            <person name="Auerbach J.A."/>
            <person name="Kautto E."/>
            <person name="Blachly J.S."/>
        </authorList>
    </citation>
    <scope>NUCLEOTIDE SEQUENCE [LARGE SCALE GENOMIC DNA]</scope>
    <source>
        <strain evidence="2">B95-8</strain>
        <tissue evidence="2">Cell line</tissue>
    </source>
</reference>
<evidence type="ECO:0000313" key="2">
    <source>
        <dbReference type="EMBL" id="KAK2097000.1"/>
    </source>
</evidence>
<comment type="caution">
    <text evidence="2">The sequence shown here is derived from an EMBL/GenBank/DDBJ whole genome shotgun (WGS) entry which is preliminary data.</text>
</comment>
<evidence type="ECO:0000313" key="3">
    <source>
        <dbReference type="Proteomes" id="UP001266305"/>
    </source>
</evidence>
<feature type="compositionally biased region" description="Basic and acidic residues" evidence="1">
    <location>
        <begin position="37"/>
        <end position="48"/>
    </location>
</feature>
<gene>
    <name evidence="2" type="ORF">P7K49_026034</name>
</gene>
<protein>
    <submittedName>
        <fullName evidence="2">Uncharacterized protein</fullName>
    </submittedName>
</protein>
<feature type="region of interest" description="Disordered" evidence="1">
    <location>
        <begin position="29"/>
        <end position="48"/>
    </location>
</feature>
<keyword evidence="3" id="KW-1185">Reference proteome</keyword>
<organism evidence="2 3">
    <name type="scientific">Saguinus oedipus</name>
    <name type="common">Cotton-top tamarin</name>
    <name type="synonym">Oedipomidas oedipus</name>
    <dbReference type="NCBI Taxonomy" id="9490"/>
    <lineage>
        <taxon>Eukaryota</taxon>
        <taxon>Metazoa</taxon>
        <taxon>Chordata</taxon>
        <taxon>Craniata</taxon>
        <taxon>Vertebrata</taxon>
        <taxon>Euteleostomi</taxon>
        <taxon>Mammalia</taxon>
        <taxon>Eutheria</taxon>
        <taxon>Euarchontoglires</taxon>
        <taxon>Primates</taxon>
        <taxon>Haplorrhini</taxon>
        <taxon>Platyrrhini</taxon>
        <taxon>Cebidae</taxon>
        <taxon>Callitrichinae</taxon>
        <taxon>Saguinus</taxon>
    </lineage>
</organism>
<proteinExistence type="predicted"/>
<name>A0ABQ9UJR1_SAGOE</name>
<evidence type="ECO:0000256" key="1">
    <source>
        <dbReference type="SAM" id="MobiDB-lite"/>
    </source>
</evidence>
<dbReference type="EMBL" id="JASSZA010000012">
    <property type="protein sequence ID" value="KAK2097000.1"/>
    <property type="molecule type" value="Genomic_DNA"/>
</dbReference>